<evidence type="ECO:0000259" key="2">
    <source>
        <dbReference type="Pfam" id="PF17111"/>
    </source>
</evidence>
<protein>
    <recommendedName>
        <fullName evidence="6">NACHT domain-containing protein</fullName>
    </recommendedName>
</protein>
<dbReference type="AlphaFoldDB" id="A0AAN7BWZ1"/>
<dbReference type="InterPro" id="IPR027417">
    <property type="entry name" value="P-loop_NTPase"/>
</dbReference>
<dbReference type="InterPro" id="IPR031348">
    <property type="entry name" value="PigL_N"/>
</dbReference>
<dbReference type="PANTHER" id="PTHR10039">
    <property type="entry name" value="AMELOGENIN"/>
    <property type="match status" value="1"/>
</dbReference>
<proteinExistence type="predicted"/>
<name>A0AAN7BWZ1_9PEZI</name>
<accession>A0AAN7BWZ1</accession>
<keyword evidence="5" id="KW-1185">Reference proteome</keyword>
<dbReference type="Pfam" id="PF17111">
    <property type="entry name" value="PigL_N"/>
    <property type="match status" value="1"/>
</dbReference>
<dbReference type="PANTHER" id="PTHR10039:SF16">
    <property type="entry name" value="GPI INOSITOL-DEACYLASE"/>
    <property type="match status" value="1"/>
</dbReference>
<dbReference type="Gene3D" id="3.40.50.300">
    <property type="entry name" value="P-loop containing nucleotide triphosphate hydrolases"/>
    <property type="match status" value="1"/>
</dbReference>
<reference evidence="4" key="2">
    <citation type="submission" date="2023-05" db="EMBL/GenBank/DDBJ databases">
        <authorList>
            <consortium name="Lawrence Berkeley National Laboratory"/>
            <person name="Steindorff A."/>
            <person name="Hensen N."/>
            <person name="Bonometti L."/>
            <person name="Westerberg I."/>
            <person name="Brannstrom I.O."/>
            <person name="Guillou S."/>
            <person name="Cros-Aarteil S."/>
            <person name="Calhoun S."/>
            <person name="Haridas S."/>
            <person name="Kuo A."/>
            <person name="Mondo S."/>
            <person name="Pangilinan J."/>
            <person name="Riley R."/>
            <person name="Labutti K."/>
            <person name="Andreopoulos B."/>
            <person name="Lipzen A."/>
            <person name="Chen C."/>
            <person name="Yanf M."/>
            <person name="Daum C."/>
            <person name="Ng V."/>
            <person name="Clum A."/>
            <person name="Ohm R."/>
            <person name="Martin F."/>
            <person name="Silar P."/>
            <person name="Natvig D."/>
            <person name="Lalanne C."/>
            <person name="Gautier V."/>
            <person name="Ament-Velasquez S.L."/>
            <person name="Kruys A."/>
            <person name="Hutchinson M.I."/>
            <person name="Powell A.J."/>
            <person name="Barry K."/>
            <person name="Miller A.N."/>
            <person name="Grigoriev I.V."/>
            <person name="Debuchy R."/>
            <person name="Gladieux P."/>
            <person name="Thoren M.H."/>
            <person name="Johannesson H."/>
        </authorList>
    </citation>
    <scope>NUCLEOTIDE SEQUENCE</scope>
    <source>
        <strain evidence="4">CBS 990.96</strain>
    </source>
</reference>
<organism evidence="4 5">
    <name type="scientific">Podospora fimiseda</name>
    <dbReference type="NCBI Taxonomy" id="252190"/>
    <lineage>
        <taxon>Eukaryota</taxon>
        <taxon>Fungi</taxon>
        <taxon>Dikarya</taxon>
        <taxon>Ascomycota</taxon>
        <taxon>Pezizomycotina</taxon>
        <taxon>Sordariomycetes</taxon>
        <taxon>Sordariomycetidae</taxon>
        <taxon>Sordariales</taxon>
        <taxon>Podosporaceae</taxon>
        <taxon>Podospora</taxon>
    </lineage>
</organism>
<feature type="domain" description="Nephrocystin 3-like N-terminal" evidence="3">
    <location>
        <begin position="194"/>
        <end position="357"/>
    </location>
</feature>
<dbReference type="Pfam" id="PF24883">
    <property type="entry name" value="NPHP3_N"/>
    <property type="match status" value="1"/>
</dbReference>
<dbReference type="Proteomes" id="UP001301958">
    <property type="component" value="Unassembled WGS sequence"/>
</dbReference>
<evidence type="ECO:0008006" key="6">
    <source>
        <dbReference type="Google" id="ProtNLM"/>
    </source>
</evidence>
<dbReference type="InterPro" id="IPR056884">
    <property type="entry name" value="NPHP3-like_N"/>
</dbReference>
<comment type="caution">
    <text evidence="4">The sequence shown here is derived from an EMBL/GenBank/DDBJ whole genome shotgun (WGS) entry which is preliminary data.</text>
</comment>
<evidence type="ECO:0000313" key="5">
    <source>
        <dbReference type="Proteomes" id="UP001301958"/>
    </source>
</evidence>
<evidence type="ECO:0000313" key="4">
    <source>
        <dbReference type="EMBL" id="KAK4231120.1"/>
    </source>
</evidence>
<dbReference type="SUPFAM" id="SSF52540">
    <property type="entry name" value="P-loop containing nucleoside triphosphate hydrolases"/>
    <property type="match status" value="1"/>
</dbReference>
<feature type="domain" description="Azaphilone pigments biosynthesis cluster protein L N-terminal" evidence="2">
    <location>
        <begin position="1"/>
        <end position="163"/>
    </location>
</feature>
<reference evidence="4" key="1">
    <citation type="journal article" date="2023" name="Mol. Phylogenet. Evol.">
        <title>Genome-scale phylogeny and comparative genomics of the fungal order Sordariales.</title>
        <authorList>
            <person name="Hensen N."/>
            <person name="Bonometti L."/>
            <person name="Westerberg I."/>
            <person name="Brannstrom I.O."/>
            <person name="Guillou S."/>
            <person name="Cros-Aarteil S."/>
            <person name="Calhoun S."/>
            <person name="Haridas S."/>
            <person name="Kuo A."/>
            <person name="Mondo S."/>
            <person name="Pangilinan J."/>
            <person name="Riley R."/>
            <person name="LaButti K."/>
            <person name="Andreopoulos B."/>
            <person name="Lipzen A."/>
            <person name="Chen C."/>
            <person name="Yan M."/>
            <person name="Daum C."/>
            <person name="Ng V."/>
            <person name="Clum A."/>
            <person name="Steindorff A."/>
            <person name="Ohm R.A."/>
            <person name="Martin F."/>
            <person name="Silar P."/>
            <person name="Natvig D.O."/>
            <person name="Lalanne C."/>
            <person name="Gautier V."/>
            <person name="Ament-Velasquez S.L."/>
            <person name="Kruys A."/>
            <person name="Hutchinson M.I."/>
            <person name="Powell A.J."/>
            <person name="Barry K."/>
            <person name="Miller A.N."/>
            <person name="Grigoriev I.V."/>
            <person name="Debuchy R."/>
            <person name="Gladieux P."/>
            <person name="Hiltunen Thoren M."/>
            <person name="Johannesson H."/>
        </authorList>
    </citation>
    <scope>NUCLEOTIDE SEQUENCE</scope>
    <source>
        <strain evidence="4">CBS 990.96</strain>
    </source>
</reference>
<evidence type="ECO:0000259" key="3">
    <source>
        <dbReference type="Pfam" id="PF24883"/>
    </source>
</evidence>
<dbReference type="EMBL" id="MU865294">
    <property type="protein sequence ID" value="KAK4231120.1"/>
    <property type="molecule type" value="Genomic_DNA"/>
</dbReference>
<keyword evidence="1" id="KW-0677">Repeat</keyword>
<sequence>MDPLSLGASIIAIIQISDHVIKACKLIIEAARDAPSDLRLILVEISTLRAVLDNLEFLASCNLGPPNASNFETLKGSILGCRQAMTELQKMLPVTVGSSPESKQSKPKMIMSALAWPMKQAKAMKLLDEITKYKNTMTLAMTTETIRDVKDIKTKVEAIYAELSEMQKKEVFRWLRHTDPSNLHHKACTQYEAGTGDWVLRCPEWRSWVEGDIRCIWIHGIPGAGKTILASHLIETANRICAKDPSADEKLACIYYYCYYGHSQDESEPFLRWVLDRLCRQLDQVPNIVYDLYRRGNGPSLSQLLHAIEETVKPFSTVYIFVDALDESSTRGNLLKIIRDLATDFRFEQIKVLATSREYIDIEAVMSDISKSISMKNPVLDADIRLYVQAQLKRHHKLQRWPEHIKKDVLEALSTKAKGMFRWAVCQLDGLQRLKPEPSVIRRALDNLPRTLEETYDRIFMDIPEEARSFVRTTLKWIYMHEFSTASSSVPCSVLLQAVQMTGSRHTECEDGYLFDQDLLREFCGCLISISFEQKKFWSRHVTGVYQWDYLDQPHRSDVPVQVVSIAHYTVVEYLTSPRLRTRPAPAPTFALDFDSAVSEWAKATMCQVMELLTNNLWDGNHHLMSKDHAEVAKALHNNFEWHCVRLHAHLILESNRDYGELSDVTALAVDLFDSSKPHFNNMRSFALRALQYTKLHLGEHITPPDGTHFWTLAFVSKPSTPDAERLTYIMQADRSLRAPILYKFLNSNLSNAAETLSSHIHVRVTSRWFYRSWQDVEEASKIADGWKLSFVFKGSVLELYAQSFLGLFGGHGGLRLFLDVMIGRFDPSTIMLLYIGRHSHPALIRSGVNPCPACKNLKVLLGMGASSRAPGYAIGSLQIATSKLDVEGVRLLLEAGADPDDVGDLDGTIGTPERGTFLAWYAWLRGQSPLHIIRHRHFSTAFPYHDYDLVVHRHERAREIEEILVKYGAKDFVTFQCRTSDMRKWIGVNPDQS</sequence>
<gene>
    <name evidence="4" type="ORF">QBC38DRAFT_258954</name>
</gene>
<evidence type="ECO:0000256" key="1">
    <source>
        <dbReference type="ARBA" id="ARBA00022737"/>
    </source>
</evidence>